<feature type="compositionally biased region" description="Polar residues" evidence="1">
    <location>
        <begin position="24"/>
        <end position="42"/>
    </location>
</feature>
<sequence length="76" mass="8237">MTRTFLLLSLAALAVAGCAEREQTASGIKSDTAPFSGTNKQPPFTAVGWKPGDRANWEQQLKTRTVNGQNDYVKVP</sequence>
<feature type="chain" id="PRO_5045480486" description="Lipoprotein" evidence="2">
    <location>
        <begin position="22"/>
        <end position="76"/>
    </location>
</feature>
<protein>
    <recommendedName>
        <fullName evidence="5">Lipoprotein</fullName>
    </recommendedName>
</protein>
<name>A0ABS1JQ69_9BURK</name>
<dbReference type="RefSeq" id="WP_201690337.1">
    <property type="nucleotide sequence ID" value="NZ_JAEQND010000007.1"/>
</dbReference>
<feature type="region of interest" description="Disordered" evidence="1">
    <location>
        <begin position="23"/>
        <end position="53"/>
    </location>
</feature>
<dbReference type="PROSITE" id="PS51257">
    <property type="entry name" value="PROKAR_LIPOPROTEIN"/>
    <property type="match status" value="1"/>
</dbReference>
<dbReference type="Proteomes" id="UP000622707">
    <property type="component" value="Unassembled WGS sequence"/>
</dbReference>
<reference evidence="3 4" key="1">
    <citation type="journal article" date="2017" name="Int. J. Syst. Evol. Microbiol.">
        <title>Ramlibacter alkalitolerans sp. nov., alkali-tolerant bacterium isolated from soil of ginseng.</title>
        <authorList>
            <person name="Lee D.H."/>
            <person name="Cha C.J."/>
        </authorList>
    </citation>
    <scope>NUCLEOTIDE SEQUENCE [LARGE SCALE GENOMIC DNA]</scope>
    <source>
        <strain evidence="3 4">KACC 19305</strain>
    </source>
</reference>
<feature type="signal peptide" evidence="2">
    <location>
        <begin position="1"/>
        <end position="21"/>
    </location>
</feature>
<comment type="caution">
    <text evidence="3">The sequence shown here is derived from an EMBL/GenBank/DDBJ whole genome shotgun (WGS) entry which is preliminary data.</text>
</comment>
<organism evidence="3 4">
    <name type="scientific">Ramlibacter alkalitolerans</name>
    <dbReference type="NCBI Taxonomy" id="2039631"/>
    <lineage>
        <taxon>Bacteria</taxon>
        <taxon>Pseudomonadati</taxon>
        <taxon>Pseudomonadota</taxon>
        <taxon>Betaproteobacteria</taxon>
        <taxon>Burkholderiales</taxon>
        <taxon>Comamonadaceae</taxon>
        <taxon>Ramlibacter</taxon>
    </lineage>
</organism>
<gene>
    <name evidence="3" type="ORF">JI746_14300</name>
</gene>
<keyword evidence="2" id="KW-0732">Signal</keyword>
<proteinExistence type="predicted"/>
<accession>A0ABS1JQ69</accession>
<dbReference type="EMBL" id="JAEQND010000007">
    <property type="protein sequence ID" value="MBL0426281.1"/>
    <property type="molecule type" value="Genomic_DNA"/>
</dbReference>
<evidence type="ECO:0000256" key="1">
    <source>
        <dbReference type="SAM" id="MobiDB-lite"/>
    </source>
</evidence>
<evidence type="ECO:0000313" key="4">
    <source>
        <dbReference type="Proteomes" id="UP000622707"/>
    </source>
</evidence>
<evidence type="ECO:0008006" key="5">
    <source>
        <dbReference type="Google" id="ProtNLM"/>
    </source>
</evidence>
<evidence type="ECO:0000256" key="2">
    <source>
        <dbReference type="SAM" id="SignalP"/>
    </source>
</evidence>
<evidence type="ECO:0000313" key="3">
    <source>
        <dbReference type="EMBL" id="MBL0426281.1"/>
    </source>
</evidence>
<keyword evidence="4" id="KW-1185">Reference proteome</keyword>